<dbReference type="GO" id="GO:0000049">
    <property type="term" value="F:tRNA binding"/>
    <property type="evidence" value="ECO:0007669"/>
    <property type="project" value="TreeGrafter"/>
</dbReference>
<accession>A0A3P6QZF5</accession>
<dbReference type="GO" id="GO:0072344">
    <property type="term" value="P:rescue of stalled ribosome"/>
    <property type="evidence" value="ECO:0007669"/>
    <property type="project" value="TreeGrafter"/>
</dbReference>
<feature type="compositionally biased region" description="Basic and acidic residues" evidence="5">
    <location>
        <begin position="278"/>
        <end position="307"/>
    </location>
</feature>
<evidence type="ECO:0000256" key="3">
    <source>
        <dbReference type="ARBA" id="ARBA00022490"/>
    </source>
</evidence>
<evidence type="ECO:0000313" key="8">
    <source>
        <dbReference type="EMBL" id="VDK51537.1"/>
    </source>
</evidence>
<dbReference type="InterPro" id="IPR051608">
    <property type="entry name" value="RQC_Subunit_NEMF"/>
</dbReference>
<dbReference type="Pfam" id="PF05670">
    <property type="entry name" value="NFACT-R_1"/>
    <property type="match status" value="1"/>
</dbReference>
<feature type="domain" description="NFACT RNA-binding" evidence="6">
    <location>
        <begin position="1"/>
        <end position="44"/>
    </location>
</feature>
<feature type="compositionally biased region" description="Basic residues" evidence="5">
    <location>
        <begin position="188"/>
        <end position="208"/>
    </location>
</feature>
<reference evidence="8 9" key="1">
    <citation type="submission" date="2018-11" db="EMBL/GenBank/DDBJ databases">
        <authorList>
            <consortium name="Pathogen Informatics"/>
        </authorList>
    </citation>
    <scope>NUCLEOTIDE SEQUENCE [LARGE SCALE GENOMIC DNA]</scope>
</reference>
<proteinExistence type="inferred from homology"/>
<comment type="subcellular location">
    <subcellularLocation>
        <location evidence="1">Cytoplasm</location>
    </subcellularLocation>
</comment>
<dbReference type="PANTHER" id="PTHR15239:SF6">
    <property type="entry name" value="RIBOSOME QUALITY CONTROL COMPLEX SUBUNIT NEMF"/>
    <property type="match status" value="1"/>
</dbReference>
<feature type="compositionally biased region" description="Acidic residues" evidence="5">
    <location>
        <begin position="118"/>
        <end position="128"/>
    </location>
</feature>
<dbReference type="OrthoDB" id="207084at2759"/>
<dbReference type="Pfam" id="PF11923">
    <property type="entry name" value="NFACT-C"/>
    <property type="match status" value="1"/>
</dbReference>
<keyword evidence="3" id="KW-0963">Cytoplasm</keyword>
<evidence type="ECO:0000259" key="7">
    <source>
        <dbReference type="Pfam" id="PF11923"/>
    </source>
</evidence>
<keyword evidence="9" id="KW-1185">Reference proteome</keyword>
<dbReference type="PANTHER" id="PTHR15239">
    <property type="entry name" value="NUCLEAR EXPORT MEDIATOR FACTOR NEMF"/>
    <property type="match status" value="1"/>
</dbReference>
<dbReference type="Proteomes" id="UP000271889">
    <property type="component" value="Unassembled WGS sequence"/>
</dbReference>
<evidence type="ECO:0000256" key="4">
    <source>
        <dbReference type="ARBA" id="ARBA00023054"/>
    </source>
</evidence>
<dbReference type="InterPro" id="IPR021846">
    <property type="entry name" value="NFACT-C"/>
</dbReference>
<feature type="compositionally biased region" description="Polar residues" evidence="5">
    <location>
        <begin position="333"/>
        <end position="347"/>
    </location>
</feature>
<dbReference type="GO" id="GO:1990112">
    <property type="term" value="C:RQC complex"/>
    <property type="evidence" value="ECO:0007669"/>
    <property type="project" value="TreeGrafter"/>
</dbReference>
<feature type="non-terminal residue" evidence="8">
    <location>
        <position position="429"/>
    </location>
</feature>
<dbReference type="EMBL" id="UYRV01004470">
    <property type="protein sequence ID" value="VDK51537.1"/>
    <property type="molecule type" value="Genomic_DNA"/>
</dbReference>
<dbReference type="GO" id="GO:0005737">
    <property type="term" value="C:cytoplasm"/>
    <property type="evidence" value="ECO:0007669"/>
    <property type="project" value="UniProtKB-SubCell"/>
</dbReference>
<feature type="region of interest" description="Disordered" evidence="5">
    <location>
        <begin position="72"/>
        <end position="128"/>
    </location>
</feature>
<dbReference type="AlphaFoldDB" id="A0A3P6QZF5"/>
<evidence type="ECO:0000256" key="5">
    <source>
        <dbReference type="SAM" id="MobiDB-lite"/>
    </source>
</evidence>
<keyword evidence="4" id="KW-0175">Coiled coil</keyword>
<comment type="similarity">
    <text evidence="2">Belongs to the NEMF family.</text>
</comment>
<evidence type="ECO:0000313" key="9">
    <source>
        <dbReference type="Proteomes" id="UP000271889"/>
    </source>
</evidence>
<feature type="domain" description="NFACT protein C-terminal" evidence="7">
    <location>
        <begin position="378"/>
        <end position="428"/>
    </location>
</feature>
<evidence type="ECO:0000259" key="6">
    <source>
        <dbReference type="Pfam" id="PF05670"/>
    </source>
</evidence>
<name>A0A3P6QZF5_CYLGO</name>
<dbReference type="GO" id="GO:0043023">
    <property type="term" value="F:ribosomal large subunit binding"/>
    <property type="evidence" value="ECO:0007669"/>
    <property type="project" value="TreeGrafter"/>
</dbReference>
<organism evidence="8 9">
    <name type="scientific">Cylicostephanus goldi</name>
    <name type="common">Nematode worm</name>
    <dbReference type="NCBI Taxonomy" id="71465"/>
    <lineage>
        <taxon>Eukaryota</taxon>
        <taxon>Metazoa</taxon>
        <taxon>Ecdysozoa</taxon>
        <taxon>Nematoda</taxon>
        <taxon>Chromadorea</taxon>
        <taxon>Rhabditida</taxon>
        <taxon>Rhabditina</taxon>
        <taxon>Rhabditomorpha</taxon>
        <taxon>Strongyloidea</taxon>
        <taxon>Strongylidae</taxon>
        <taxon>Cylicostephanus</taxon>
    </lineage>
</organism>
<feature type="region of interest" description="Disordered" evidence="5">
    <location>
        <begin position="179"/>
        <end position="385"/>
    </location>
</feature>
<dbReference type="InterPro" id="IPR008532">
    <property type="entry name" value="NFACT_RNA-bd"/>
</dbReference>
<evidence type="ECO:0000256" key="1">
    <source>
        <dbReference type="ARBA" id="ARBA00004496"/>
    </source>
</evidence>
<gene>
    <name evidence="8" type="ORF">CGOC_LOCUS2097</name>
</gene>
<protein>
    <submittedName>
        <fullName evidence="8">Uncharacterized protein</fullName>
    </submittedName>
</protein>
<evidence type="ECO:0000256" key="2">
    <source>
        <dbReference type="ARBA" id="ARBA00008318"/>
    </source>
</evidence>
<sequence>MATCITKAWGSHIASSAWWVYASQVSKAAQPGEYVTKGSFIIRGKKNYLPSCPLVLGFGILFRVDEISAEKHRKQSQEQAQNLSEMEPEEYTAPAPTDDNDESTLEEYTANPPTNDNGEGDLDGEEEYPDISLDVPTVRLQVEEENPDEYSIIEFANKTRAKKTNVPKKELETKEYLEKKAEEERKAAAAKKVGKRQKHKLEKIRKKYKDQDEEEREMRLMLLGSRGKQKSDDGKGVNGEEVGDKHPSAKNNKGVTKGERQRPQKPELEDMQSTNKENATDLNREKNHDVSGKNGDEADEAVIKIEDSAISDSAQEDVVNGDSKNEVQDGPNDPSTATEQNPSSQTKDAAVGDGEGGKGAENDDDEEDLKTTSEGTEALVSQLISNPEPDDVLLYAVTMVFQNFKYKVKLTPGSSKKGKAGKLAIDLFL</sequence>
<feature type="compositionally biased region" description="Basic and acidic residues" evidence="5">
    <location>
        <begin position="256"/>
        <end position="268"/>
    </location>
</feature>